<accession>A0A645BRE0</accession>
<evidence type="ECO:0000256" key="2">
    <source>
        <dbReference type="ARBA" id="ARBA00022723"/>
    </source>
</evidence>
<protein>
    <recommendedName>
        <fullName evidence="5">Metallo-beta-lactamase domain-containing protein</fullName>
    </recommendedName>
</protein>
<feature type="domain" description="Metallo-beta-lactamase" evidence="5">
    <location>
        <begin position="9"/>
        <end position="155"/>
    </location>
</feature>
<comment type="caution">
    <text evidence="6">The sequence shown here is derived from an EMBL/GenBank/DDBJ whole genome shotgun (WGS) entry which is preliminary data.</text>
</comment>
<evidence type="ECO:0000259" key="5">
    <source>
        <dbReference type="SMART" id="SM00849"/>
    </source>
</evidence>
<organism evidence="6">
    <name type="scientific">bioreactor metagenome</name>
    <dbReference type="NCBI Taxonomy" id="1076179"/>
    <lineage>
        <taxon>unclassified sequences</taxon>
        <taxon>metagenomes</taxon>
        <taxon>ecological metagenomes</taxon>
    </lineage>
</organism>
<reference evidence="6" key="1">
    <citation type="submission" date="2019-08" db="EMBL/GenBank/DDBJ databases">
        <authorList>
            <person name="Kucharzyk K."/>
            <person name="Murdoch R.W."/>
            <person name="Higgins S."/>
            <person name="Loffler F."/>
        </authorList>
    </citation>
    <scope>NUCLEOTIDE SEQUENCE</scope>
</reference>
<keyword evidence="2" id="KW-0479">Metal-binding</keyword>
<comment type="cofactor">
    <cofactor evidence="1">
        <name>Zn(2+)</name>
        <dbReference type="ChEBI" id="CHEBI:29105"/>
    </cofactor>
</comment>
<dbReference type="Pfam" id="PF00753">
    <property type="entry name" value="Lactamase_B"/>
    <property type="match status" value="1"/>
</dbReference>
<dbReference type="PANTHER" id="PTHR46233">
    <property type="entry name" value="HYDROXYACYLGLUTATHIONE HYDROLASE GLOC"/>
    <property type="match status" value="1"/>
</dbReference>
<proteinExistence type="predicted"/>
<dbReference type="AlphaFoldDB" id="A0A645BRE0"/>
<dbReference type="SMART" id="SM00849">
    <property type="entry name" value="Lactamase_B"/>
    <property type="match status" value="1"/>
</dbReference>
<dbReference type="InterPro" id="IPR001279">
    <property type="entry name" value="Metallo-B-lactamas"/>
</dbReference>
<evidence type="ECO:0000256" key="3">
    <source>
        <dbReference type="ARBA" id="ARBA00022801"/>
    </source>
</evidence>
<dbReference type="CDD" id="cd06262">
    <property type="entry name" value="metallo-hydrolase-like_MBL-fold"/>
    <property type="match status" value="1"/>
</dbReference>
<evidence type="ECO:0000256" key="1">
    <source>
        <dbReference type="ARBA" id="ARBA00001947"/>
    </source>
</evidence>
<sequence length="183" mass="21290">MEEILKETQYNEMHIKFIILSHAHFDHLGISAELQEKFRIPCYVHINDKRMLMHADMYAQRFAGCRVKIPKEISFYDSDKLFVFGEESFSVIHTPGHSEGGVCIIFNNFIFTGDTLLFESIGRTDLPTGNMKHLSQSIKKIFELSSDHMLIFPGHGGNWSIYEAKKWWNENKHIYINNSLGFD</sequence>
<dbReference type="InterPro" id="IPR036866">
    <property type="entry name" value="RibonucZ/Hydroxyglut_hydro"/>
</dbReference>
<keyword evidence="4" id="KW-0862">Zinc</keyword>
<evidence type="ECO:0000256" key="4">
    <source>
        <dbReference type="ARBA" id="ARBA00022833"/>
    </source>
</evidence>
<keyword evidence="3" id="KW-0378">Hydrolase</keyword>
<dbReference type="InterPro" id="IPR051453">
    <property type="entry name" value="MBL_Glyoxalase_II"/>
</dbReference>
<dbReference type="Gene3D" id="3.60.15.10">
    <property type="entry name" value="Ribonuclease Z/Hydroxyacylglutathione hydrolase-like"/>
    <property type="match status" value="1"/>
</dbReference>
<dbReference type="GO" id="GO:0046872">
    <property type="term" value="F:metal ion binding"/>
    <property type="evidence" value="ECO:0007669"/>
    <property type="project" value="UniProtKB-KW"/>
</dbReference>
<dbReference type="GO" id="GO:0016787">
    <property type="term" value="F:hydrolase activity"/>
    <property type="evidence" value="ECO:0007669"/>
    <property type="project" value="UniProtKB-KW"/>
</dbReference>
<name>A0A645BRE0_9ZZZZ</name>
<dbReference type="PANTHER" id="PTHR46233:SF3">
    <property type="entry name" value="HYDROXYACYLGLUTATHIONE HYDROLASE GLOC"/>
    <property type="match status" value="1"/>
</dbReference>
<dbReference type="SUPFAM" id="SSF56281">
    <property type="entry name" value="Metallo-hydrolase/oxidoreductase"/>
    <property type="match status" value="1"/>
</dbReference>
<gene>
    <name evidence="6" type="ORF">SDC9_111270</name>
</gene>
<dbReference type="EMBL" id="VSSQ01019920">
    <property type="protein sequence ID" value="MPM64384.1"/>
    <property type="molecule type" value="Genomic_DNA"/>
</dbReference>
<evidence type="ECO:0000313" key="6">
    <source>
        <dbReference type="EMBL" id="MPM64384.1"/>
    </source>
</evidence>